<accession>A0A1M6MPC7</accession>
<dbReference type="STRING" id="1121301.SAMN02745912_01348"/>
<keyword evidence="2" id="KW-1185">Reference proteome</keyword>
<reference evidence="1 2" key="1">
    <citation type="submission" date="2016-11" db="EMBL/GenBank/DDBJ databases">
        <authorList>
            <person name="Jaros S."/>
            <person name="Januszkiewicz K."/>
            <person name="Wedrychowicz H."/>
        </authorList>
    </citation>
    <scope>NUCLEOTIDE SEQUENCE [LARGE SCALE GENOMIC DNA]</scope>
    <source>
        <strain evidence="1 2">DSM 15212</strain>
    </source>
</reference>
<dbReference type="EMBL" id="FRAG01000011">
    <property type="protein sequence ID" value="SHJ85143.1"/>
    <property type="molecule type" value="Genomic_DNA"/>
</dbReference>
<evidence type="ECO:0000313" key="1">
    <source>
        <dbReference type="EMBL" id="SHJ85143.1"/>
    </source>
</evidence>
<dbReference type="Proteomes" id="UP000184465">
    <property type="component" value="Unassembled WGS sequence"/>
</dbReference>
<protein>
    <submittedName>
        <fullName evidence="1">Uncharacterized protein</fullName>
    </submittedName>
</protein>
<name>A0A1M6MPC7_PARC5</name>
<evidence type="ECO:0000313" key="2">
    <source>
        <dbReference type="Proteomes" id="UP000184465"/>
    </source>
</evidence>
<gene>
    <name evidence="1" type="ORF">SAMN02745912_01348</name>
</gene>
<dbReference type="AlphaFoldDB" id="A0A1M6MPC7"/>
<organism evidence="1 2">
    <name type="scientific">Paramaledivibacter caminithermalis (strain DSM 15212 / CIP 107654 / DViRD3)</name>
    <name type="common">Clostridium caminithermale</name>
    <dbReference type="NCBI Taxonomy" id="1121301"/>
    <lineage>
        <taxon>Bacteria</taxon>
        <taxon>Bacillati</taxon>
        <taxon>Bacillota</taxon>
        <taxon>Clostridia</taxon>
        <taxon>Peptostreptococcales</taxon>
        <taxon>Caminicellaceae</taxon>
        <taxon>Paramaledivibacter</taxon>
    </lineage>
</organism>
<proteinExistence type="predicted"/>
<sequence>MLRQVKIFSSRSLRLEDNINEWLMKNESFNIVDIKMFRTEDFFYALVIYEVKKSK</sequence>